<dbReference type="GO" id="GO:0016787">
    <property type="term" value="F:hydrolase activity"/>
    <property type="evidence" value="ECO:0007669"/>
    <property type="project" value="InterPro"/>
</dbReference>
<dbReference type="STRING" id="93625.A0A409W0D3"/>
<dbReference type="Proteomes" id="UP000283269">
    <property type="component" value="Unassembled WGS sequence"/>
</dbReference>
<dbReference type="OrthoDB" id="10019231at2759"/>
<name>A0A409W0D3_PSICY</name>
<evidence type="ECO:0000259" key="1">
    <source>
        <dbReference type="Pfam" id="PF01738"/>
    </source>
</evidence>
<feature type="domain" description="Dienelactone hydrolase" evidence="1">
    <location>
        <begin position="395"/>
        <end position="510"/>
    </location>
</feature>
<proteinExistence type="predicted"/>
<sequence length="512" mass="57216">MVCPDYAKGDVLPGVPRGSIRADFQGSYFAPEPTEISKRAVLLLTDAFGLPLIKCKLVADELSRRLECDAISYDNVMFHFESLTLPDKAGIKLSVLDWIKLLFVVVSSIPSIISNRTSVVDKRLETFFALLKDKKNYEKIGTVGVIIAHPGAFTLEQVIAMKVPASWICAQGAYFQSRIDRFGFASDHFLISTSVYSMIYYKSHFIHYERINFVKYFSLTQTIPFSMSCPNCTKGDFLPGEPLGSINADFHNAYFSPGPGAETSKHTVLLLTDAFGMPLKNCKIMADELAKRLECDVWIPDYFNGRPLIPLDVMVRPDKPGVKLTIWDWIKFIWIIIPNVPAFISNRPSVSDKRVESLIHLLRETKKYQKIGAVGYVLTSCIPSASHSSHRSSSYCFGGAACVRLGGTNLVDSVAIVHPGNFTLDQVKAIKVPAAWVCAEDDMWFSNSLRLQCEAEFAARKGKENFVEYEFKEYKGTTHGFASRPNLTIPEAREGHKAALDQTVGWFKKTLV</sequence>
<evidence type="ECO:0000313" key="3">
    <source>
        <dbReference type="Proteomes" id="UP000283269"/>
    </source>
</evidence>
<dbReference type="InterPro" id="IPR029058">
    <property type="entry name" value="AB_hydrolase_fold"/>
</dbReference>
<dbReference type="PANTHER" id="PTHR17630:SF44">
    <property type="entry name" value="PROTEIN AIM2"/>
    <property type="match status" value="1"/>
</dbReference>
<dbReference type="Gene3D" id="3.40.50.1820">
    <property type="entry name" value="alpha/beta hydrolase"/>
    <property type="match status" value="1"/>
</dbReference>
<dbReference type="SUPFAM" id="SSF53474">
    <property type="entry name" value="alpha/beta-Hydrolases"/>
    <property type="match status" value="1"/>
</dbReference>
<accession>A0A409W0D3</accession>
<dbReference type="InterPro" id="IPR002925">
    <property type="entry name" value="Dienelactn_hydro"/>
</dbReference>
<dbReference type="InParanoid" id="A0A409W0D3"/>
<reference evidence="2 3" key="1">
    <citation type="journal article" date="2018" name="Evol. Lett.">
        <title>Horizontal gene cluster transfer increased hallucinogenic mushroom diversity.</title>
        <authorList>
            <person name="Reynolds H.T."/>
            <person name="Vijayakumar V."/>
            <person name="Gluck-Thaler E."/>
            <person name="Korotkin H.B."/>
            <person name="Matheny P.B."/>
            <person name="Slot J.C."/>
        </authorList>
    </citation>
    <scope>NUCLEOTIDE SEQUENCE [LARGE SCALE GENOMIC DNA]</scope>
    <source>
        <strain evidence="2 3">2631</strain>
    </source>
</reference>
<comment type="caution">
    <text evidence="2">The sequence shown here is derived from an EMBL/GenBank/DDBJ whole genome shotgun (WGS) entry which is preliminary data.</text>
</comment>
<dbReference type="Pfam" id="PF01738">
    <property type="entry name" value="DLH"/>
    <property type="match status" value="1"/>
</dbReference>
<dbReference type="EMBL" id="NHYD01003841">
    <property type="protein sequence ID" value="PPQ71948.1"/>
    <property type="molecule type" value="Genomic_DNA"/>
</dbReference>
<gene>
    <name evidence="2" type="ORF">CVT25_002826</name>
</gene>
<organism evidence="2 3">
    <name type="scientific">Psilocybe cyanescens</name>
    <dbReference type="NCBI Taxonomy" id="93625"/>
    <lineage>
        <taxon>Eukaryota</taxon>
        <taxon>Fungi</taxon>
        <taxon>Dikarya</taxon>
        <taxon>Basidiomycota</taxon>
        <taxon>Agaricomycotina</taxon>
        <taxon>Agaricomycetes</taxon>
        <taxon>Agaricomycetidae</taxon>
        <taxon>Agaricales</taxon>
        <taxon>Agaricineae</taxon>
        <taxon>Strophariaceae</taxon>
        <taxon>Psilocybe</taxon>
    </lineage>
</organism>
<dbReference type="PANTHER" id="PTHR17630">
    <property type="entry name" value="DIENELACTONE HYDROLASE"/>
    <property type="match status" value="1"/>
</dbReference>
<dbReference type="AlphaFoldDB" id="A0A409W0D3"/>
<protein>
    <recommendedName>
        <fullName evidence="1">Dienelactone hydrolase domain-containing protein</fullName>
    </recommendedName>
</protein>
<keyword evidence="3" id="KW-1185">Reference proteome</keyword>
<evidence type="ECO:0000313" key="2">
    <source>
        <dbReference type="EMBL" id="PPQ71948.1"/>
    </source>
</evidence>